<feature type="compositionally biased region" description="Polar residues" evidence="6">
    <location>
        <begin position="101"/>
        <end position="115"/>
    </location>
</feature>
<accession>A0AAN6G8C9</accession>
<dbReference type="SUPFAM" id="SSF56176">
    <property type="entry name" value="FAD-binding/transporter-associated domain-like"/>
    <property type="match status" value="1"/>
</dbReference>
<dbReference type="InterPro" id="IPR036318">
    <property type="entry name" value="FAD-bd_PCMH-like_sf"/>
</dbReference>
<protein>
    <recommendedName>
        <fullName evidence="8">FAD-binding PCMH-type domain-containing protein</fullName>
    </recommendedName>
</protein>
<dbReference type="EMBL" id="JAPDMQ010000607">
    <property type="protein sequence ID" value="KAK0522181.1"/>
    <property type="molecule type" value="Genomic_DNA"/>
</dbReference>
<dbReference type="Pfam" id="PF08031">
    <property type="entry name" value="BBE"/>
    <property type="match status" value="1"/>
</dbReference>
<dbReference type="PANTHER" id="PTHR42973:SF39">
    <property type="entry name" value="FAD-BINDING PCMH-TYPE DOMAIN-CONTAINING PROTEIN"/>
    <property type="match status" value="1"/>
</dbReference>
<dbReference type="InterPro" id="IPR050416">
    <property type="entry name" value="FAD-linked_Oxidoreductase"/>
</dbReference>
<dbReference type="Proteomes" id="UP001176521">
    <property type="component" value="Unassembled WGS sequence"/>
</dbReference>
<dbReference type="AlphaFoldDB" id="A0AAN6G8C9"/>
<feature type="compositionally biased region" description="Basic and acidic residues" evidence="6">
    <location>
        <begin position="81"/>
        <end position="100"/>
    </location>
</feature>
<dbReference type="InterPro" id="IPR006094">
    <property type="entry name" value="Oxid_FAD_bind_N"/>
</dbReference>
<proteinExistence type="inferred from homology"/>
<evidence type="ECO:0000256" key="2">
    <source>
        <dbReference type="ARBA" id="ARBA00005466"/>
    </source>
</evidence>
<organism evidence="9 10">
    <name type="scientific">Tilletia horrida</name>
    <dbReference type="NCBI Taxonomy" id="155126"/>
    <lineage>
        <taxon>Eukaryota</taxon>
        <taxon>Fungi</taxon>
        <taxon>Dikarya</taxon>
        <taxon>Basidiomycota</taxon>
        <taxon>Ustilaginomycotina</taxon>
        <taxon>Exobasidiomycetes</taxon>
        <taxon>Tilletiales</taxon>
        <taxon>Tilletiaceae</taxon>
        <taxon>Tilletia</taxon>
    </lineage>
</organism>
<gene>
    <name evidence="9" type="ORF">OC842_006540</name>
</gene>
<dbReference type="PROSITE" id="PS51387">
    <property type="entry name" value="FAD_PCMH"/>
    <property type="match status" value="1"/>
</dbReference>
<dbReference type="Gene3D" id="3.30.43.10">
    <property type="entry name" value="Uridine Diphospho-n-acetylenolpyruvylglucosamine Reductase, domain 2"/>
    <property type="match status" value="1"/>
</dbReference>
<evidence type="ECO:0000313" key="9">
    <source>
        <dbReference type="EMBL" id="KAK0522181.1"/>
    </source>
</evidence>
<dbReference type="PANTHER" id="PTHR42973">
    <property type="entry name" value="BINDING OXIDOREDUCTASE, PUTATIVE (AFU_ORTHOLOGUE AFUA_1G17690)-RELATED"/>
    <property type="match status" value="1"/>
</dbReference>
<dbReference type="GO" id="GO:0016491">
    <property type="term" value="F:oxidoreductase activity"/>
    <property type="evidence" value="ECO:0007669"/>
    <property type="project" value="UniProtKB-KW"/>
</dbReference>
<evidence type="ECO:0000259" key="8">
    <source>
        <dbReference type="PROSITE" id="PS51387"/>
    </source>
</evidence>
<dbReference type="Pfam" id="PF01565">
    <property type="entry name" value="FAD_binding_4"/>
    <property type="match status" value="1"/>
</dbReference>
<keyword evidence="7" id="KW-0732">Signal</keyword>
<name>A0AAN6G8C9_9BASI</name>
<reference evidence="9" key="1">
    <citation type="journal article" date="2023" name="PhytoFront">
        <title>Draft Genome Resources of Seven Strains of Tilletia horrida, Causal Agent of Kernel Smut of Rice.</title>
        <authorList>
            <person name="Khanal S."/>
            <person name="Antony Babu S."/>
            <person name="Zhou X.G."/>
        </authorList>
    </citation>
    <scope>NUCLEOTIDE SEQUENCE</scope>
    <source>
        <strain evidence="9">TX3</strain>
    </source>
</reference>
<dbReference type="InterPro" id="IPR012951">
    <property type="entry name" value="BBE"/>
</dbReference>
<evidence type="ECO:0000256" key="3">
    <source>
        <dbReference type="ARBA" id="ARBA00022630"/>
    </source>
</evidence>
<keyword evidence="4" id="KW-0274">FAD</keyword>
<feature type="region of interest" description="Disordered" evidence="6">
    <location>
        <begin position="663"/>
        <end position="706"/>
    </location>
</feature>
<feature type="domain" description="FAD-binding PCMH-type" evidence="8">
    <location>
        <begin position="182"/>
        <end position="357"/>
    </location>
</feature>
<feature type="chain" id="PRO_5043012059" description="FAD-binding PCMH-type domain-containing protein" evidence="7">
    <location>
        <begin position="34"/>
        <end position="706"/>
    </location>
</feature>
<evidence type="ECO:0000256" key="6">
    <source>
        <dbReference type="SAM" id="MobiDB-lite"/>
    </source>
</evidence>
<dbReference type="InterPro" id="IPR016169">
    <property type="entry name" value="FAD-bd_PCMH_sub2"/>
</dbReference>
<sequence>MALSARAPVQRRPHRALLVLAAALLLCAVLAQAAAVGSSSPPPASRGAAAEAVSRSRSTSPSSPAARFAEWSGPPPPYSRRFFDRQQEREREREQDESPGNRRSTQQLQSEQQHLNALKRASEAYRRQTPHLAAAELPPAEVPELIKSSSNLVSCIYNLGIKIVTPTQQEFWNSAQSDNLNYHYLPLAVAYPNSTRTVSDCVRCAAKHGNVPVSARSGGHSFSGSGSGGQDGALVIDMGGLSFIELDDHGLHDAFVGPGARLGEVVKALWQKGKRAMTHGTCPTVGVGGHALCGGFGPLSRAWGLAADAILHLDVILADGSFALVNPVEHRDLLWGMRGAGNHFGIVTRFTFRTQDVADKNMTYIEHTWRENVPTQREFAKLLDGLTAWSSRKDLPSELGYHLQITPSQSAKTGNPLVQIHLRANYIGPKAAAEMVFSTLWPELRSRGGETLATPDGGSRLQEMNWLETMSEWDDFGEPGDKLNTAKERLEHNNYVPKTTLIRTNPAAPASAGPSVGARVPLETWEAWAKVFYEGTQHGVGANKWSWNVFMELFGGHNAFHLKKQVRDLSSIPFVDGMWLVQQTVGTWPGAVVDSEGKRFVRRLHEALNSALDAARITKSSYGCYQDPDRADWLEAFHGTGVARDRLFTLKDRYDPTNLFRNGQSLGSKAEREAKKKAKEAATLSKGGVTTGGQADYSHDIHPLPR</sequence>
<feature type="compositionally biased region" description="Basic and acidic residues" evidence="6">
    <location>
        <begin position="697"/>
        <end position="706"/>
    </location>
</feature>
<dbReference type="Gene3D" id="3.40.462.20">
    <property type="match status" value="1"/>
</dbReference>
<feature type="compositionally biased region" description="Low complexity" evidence="6">
    <location>
        <begin position="36"/>
        <end position="67"/>
    </location>
</feature>
<dbReference type="InterPro" id="IPR016167">
    <property type="entry name" value="FAD-bd_PCMH_sub1"/>
</dbReference>
<dbReference type="InterPro" id="IPR016166">
    <property type="entry name" value="FAD-bd_PCMH"/>
</dbReference>
<keyword evidence="3" id="KW-0285">Flavoprotein</keyword>
<comment type="cofactor">
    <cofactor evidence="1">
        <name>FAD</name>
        <dbReference type="ChEBI" id="CHEBI:57692"/>
    </cofactor>
</comment>
<evidence type="ECO:0000256" key="5">
    <source>
        <dbReference type="ARBA" id="ARBA00023002"/>
    </source>
</evidence>
<comment type="similarity">
    <text evidence="2">Belongs to the oxygen-dependent FAD-linked oxidoreductase family.</text>
</comment>
<keyword evidence="10" id="KW-1185">Reference proteome</keyword>
<feature type="region of interest" description="Disordered" evidence="6">
    <location>
        <begin position="36"/>
        <end position="116"/>
    </location>
</feature>
<evidence type="ECO:0000313" key="10">
    <source>
        <dbReference type="Proteomes" id="UP001176521"/>
    </source>
</evidence>
<dbReference type="Gene3D" id="3.30.465.10">
    <property type="match status" value="1"/>
</dbReference>
<keyword evidence="5" id="KW-0560">Oxidoreductase</keyword>
<evidence type="ECO:0000256" key="4">
    <source>
        <dbReference type="ARBA" id="ARBA00022827"/>
    </source>
</evidence>
<dbReference type="GO" id="GO:0071949">
    <property type="term" value="F:FAD binding"/>
    <property type="evidence" value="ECO:0007669"/>
    <property type="project" value="InterPro"/>
</dbReference>
<feature type="signal peptide" evidence="7">
    <location>
        <begin position="1"/>
        <end position="33"/>
    </location>
</feature>
<evidence type="ECO:0000256" key="1">
    <source>
        <dbReference type="ARBA" id="ARBA00001974"/>
    </source>
</evidence>
<comment type="caution">
    <text evidence="9">The sequence shown here is derived from an EMBL/GenBank/DDBJ whole genome shotgun (WGS) entry which is preliminary data.</text>
</comment>
<evidence type="ECO:0000256" key="7">
    <source>
        <dbReference type="SAM" id="SignalP"/>
    </source>
</evidence>